<feature type="compositionally biased region" description="Low complexity" evidence="1">
    <location>
        <begin position="177"/>
        <end position="198"/>
    </location>
</feature>
<keyword evidence="4" id="KW-1185">Reference proteome</keyword>
<feature type="region of interest" description="Disordered" evidence="1">
    <location>
        <begin position="169"/>
        <end position="198"/>
    </location>
</feature>
<organism evidence="3 4">
    <name type="scientific">Smittium culicis</name>
    <dbReference type="NCBI Taxonomy" id="133412"/>
    <lineage>
        <taxon>Eukaryota</taxon>
        <taxon>Fungi</taxon>
        <taxon>Fungi incertae sedis</taxon>
        <taxon>Zoopagomycota</taxon>
        <taxon>Kickxellomycotina</taxon>
        <taxon>Harpellomycetes</taxon>
        <taxon>Harpellales</taxon>
        <taxon>Legeriomycetaceae</taxon>
        <taxon>Smittium</taxon>
    </lineage>
</organism>
<evidence type="ECO:0000313" key="3">
    <source>
        <dbReference type="EMBL" id="OMJ17418.1"/>
    </source>
</evidence>
<sequence length="198" mass="23373">MKPTVSTLIFATVALLSVSALPHERHPRDFRSVHDGIEQVSNQADSYHAEENDQNEADDNNLAKRGGPSSYYRKNGRSYYFNKPSSKSFIVNLSYRPSKYYGQTFQFLYQCSSKFQNYWDSSSSFRSSWNSDPNFRNYWLATIYPYGLTQYRQGGSYYNVYNRKSWGGRKKNHRYNKSNNRNNRNNHNNSNNDRNWNQ</sequence>
<feature type="signal peptide" evidence="2">
    <location>
        <begin position="1"/>
        <end position="20"/>
    </location>
</feature>
<evidence type="ECO:0000313" key="4">
    <source>
        <dbReference type="Proteomes" id="UP000187429"/>
    </source>
</evidence>
<gene>
    <name evidence="3" type="ORF">AYI69_g7439</name>
</gene>
<dbReference type="Proteomes" id="UP000187429">
    <property type="component" value="Unassembled WGS sequence"/>
</dbReference>
<evidence type="ECO:0000256" key="2">
    <source>
        <dbReference type="SAM" id="SignalP"/>
    </source>
</evidence>
<dbReference type="AlphaFoldDB" id="A0A1R1XS18"/>
<evidence type="ECO:0000256" key="1">
    <source>
        <dbReference type="SAM" id="MobiDB-lite"/>
    </source>
</evidence>
<dbReference type="OrthoDB" id="5589309at2759"/>
<feature type="region of interest" description="Disordered" evidence="1">
    <location>
        <begin position="44"/>
        <end position="69"/>
    </location>
</feature>
<keyword evidence="2" id="KW-0732">Signal</keyword>
<protein>
    <submittedName>
        <fullName evidence="3">Uncharacterized protein</fullName>
    </submittedName>
</protein>
<accession>A0A1R1XS18</accession>
<feature type="chain" id="PRO_5012842311" evidence="2">
    <location>
        <begin position="21"/>
        <end position="198"/>
    </location>
</feature>
<comment type="caution">
    <text evidence="3">The sequence shown here is derived from an EMBL/GenBank/DDBJ whole genome shotgun (WGS) entry which is preliminary data.</text>
</comment>
<dbReference type="EMBL" id="LSSM01003590">
    <property type="protein sequence ID" value="OMJ17418.1"/>
    <property type="molecule type" value="Genomic_DNA"/>
</dbReference>
<reference evidence="4" key="1">
    <citation type="submission" date="2017-01" db="EMBL/GenBank/DDBJ databases">
        <authorList>
            <person name="Wang Y."/>
            <person name="White M."/>
            <person name="Kvist S."/>
            <person name="Moncalvo J.-M."/>
        </authorList>
    </citation>
    <scope>NUCLEOTIDE SEQUENCE [LARGE SCALE GENOMIC DNA]</scope>
    <source>
        <strain evidence="4">ID-206-W2</strain>
    </source>
</reference>
<proteinExistence type="predicted"/>
<name>A0A1R1XS18_9FUNG</name>